<dbReference type="EMBL" id="CP117522">
    <property type="protein sequence ID" value="WNF01053.1"/>
    <property type="molecule type" value="Genomic_DNA"/>
</dbReference>
<dbReference type="SUPFAM" id="SSF56801">
    <property type="entry name" value="Acetyl-CoA synthetase-like"/>
    <property type="match status" value="1"/>
</dbReference>
<dbReference type="InterPro" id="IPR000873">
    <property type="entry name" value="AMP-dep_synth/lig_dom"/>
</dbReference>
<dbReference type="PANTHER" id="PTHR45527:SF1">
    <property type="entry name" value="FATTY ACID SYNTHASE"/>
    <property type="match status" value="1"/>
</dbReference>
<feature type="domain" description="AMP-dependent synthetase/ligase" evidence="1">
    <location>
        <begin position="1"/>
        <end position="140"/>
    </location>
</feature>
<proteinExistence type="predicted"/>
<sequence>MAGATVVPRPGGPSLLGPELDTFLRERDISALCCVPTLLTTLDDSTSELRFPLVSGETCPQDLVVRWHRPGRRFLNVYGPTEATVTATWSPLAPDRPVTIGVPLPTYSVAVLDPERDTVLPPGMTGEIAIGGIGLTDGYLNRPDVTAHAQWRGNPAVELTTGAAYRSTAPT</sequence>
<dbReference type="Pfam" id="PF00501">
    <property type="entry name" value="AMP-binding"/>
    <property type="match status" value="1"/>
</dbReference>
<keyword evidence="3" id="KW-1185">Reference proteome</keyword>
<organism evidence="2 3">
    <name type="scientific">Streptomyces luomodiensis</name>
    <dbReference type="NCBI Taxonomy" id="3026192"/>
    <lineage>
        <taxon>Bacteria</taxon>
        <taxon>Bacillati</taxon>
        <taxon>Actinomycetota</taxon>
        <taxon>Actinomycetes</taxon>
        <taxon>Kitasatosporales</taxon>
        <taxon>Streptomycetaceae</taxon>
        <taxon>Streptomyces</taxon>
    </lineage>
</organism>
<evidence type="ECO:0000259" key="1">
    <source>
        <dbReference type="Pfam" id="PF00501"/>
    </source>
</evidence>
<protein>
    <submittedName>
        <fullName evidence="2">AMP-binding protein</fullName>
    </submittedName>
</protein>
<reference evidence="2 3" key="1">
    <citation type="submission" date="2023-02" db="EMBL/GenBank/DDBJ databases">
        <title>Streptomyces sp. SCA4-21 with antifungal activity against Fusarium oxysporum f. sp. cubense, Streptomyces sp. SCA2-17 with antifungal activity against Fusarium oxysporum f. sp. cubense.</title>
        <authorList>
            <person name="Qi D."/>
        </authorList>
    </citation>
    <scope>NUCLEOTIDE SEQUENCE [LARGE SCALE GENOMIC DNA]</scope>
    <source>
        <strain evidence="2 3">SCA4-21</strain>
    </source>
</reference>
<accession>A0ABY9V829</accession>
<evidence type="ECO:0000313" key="2">
    <source>
        <dbReference type="EMBL" id="WNF01053.1"/>
    </source>
</evidence>
<dbReference type="Gene3D" id="3.40.50.12780">
    <property type="entry name" value="N-terminal domain of ligase-like"/>
    <property type="match status" value="1"/>
</dbReference>
<dbReference type="RefSeq" id="WP_311039386.1">
    <property type="nucleotide sequence ID" value="NZ_CP117522.1"/>
</dbReference>
<dbReference type="Proteomes" id="UP001305606">
    <property type="component" value="Chromosome"/>
</dbReference>
<gene>
    <name evidence="2" type="ORF">PS467_39795</name>
</gene>
<dbReference type="InterPro" id="IPR042099">
    <property type="entry name" value="ANL_N_sf"/>
</dbReference>
<evidence type="ECO:0000313" key="3">
    <source>
        <dbReference type="Proteomes" id="UP001305606"/>
    </source>
</evidence>
<dbReference type="PANTHER" id="PTHR45527">
    <property type="entry name" value="NONRIBOSOMAL PEPTIDE SYNTHETASE"/>
    <property type="match status" value="1"/>
</dbReference>
<name>A0ABY9V829_9ACTN</name>